<feature type="chain" id="PRO_5038093997" description="SH3b domain-containing protein" evidence="1">
    <location>
        <begin position="32"/>
        <end position="119"/>
    </location>
</feature>
<dbReference type="InterPro" id="IPR003646">
    <property type="entry name" value="SH3-like_bac-type"/>
</dbReference>
<sequence>MNTLTRRAATVASTGALLLGGAVATASTASAATVGSGACTHQIKINTDVYTTVKFRTGPGTGYTATGQLSKGTDVYWQCNKGRNDKPGAWGYVTVKSGAHKGQKGWVAAQYINVPMQLD</sequence>
<proteinExistence type="predicted"/>
<evidence type="ECO:0000259" key="2">
    <source>
        <dbReference type="Pfam" id="PF08239"/>
    </source>
</evidence>
<dbReference type="Pfam" id="PF08239">
    <property type="entry name" value="SH3_3"/>
    <property type="match status" value="1"/>
</dbReference>
<evidence type="ECO:0000256" key="1">
    <source>
        <dbReference type="SAM" id="SignalP"/>
    </source>
</evidence>
<evidence type="ECO:0000313" key="4">
    <source>
        <dbReference type="Proteomes" id="UP000606194"/>
    </source>
</evidence>
<dbReference type="RefSeq" id="WP_024127120.1">
    <property type="nucleotide sequence ID" value="NZ_BMTL01000007.1"/>
</dbReference>
<gene>
    <name evidence="3" type="ORF">GCM10010269_20800</name>
</gene>
<dbReference type="Gene3D" id="2.30.30.40">
    <property type="entry name" value="SH3 Domains"/>
    <property type="match status" value="1"/>
</dbReference>
<dbReference type="EMBL" id="BMTL01000007">
    <property type="protein sequence ID" value="GGR81455.1"/>
    <property type="molecule type" value="Genomic_DNA"/>
</dbReference>
<accession>A0A918FUA1</accession>
<feature type="domain" description="SH3b" evidence="2">
    <location>
        <begin position="52"/>
        <end position="112"/>
    </location>
</feature>
<reference evidence="3" key="2">
    <citation type="submission" date="2020-09" db="EMBL/GenBank/DDBJ databases">
        <authorList>
            <person name="Sun Q."/>
            <person name="Ohkuma M."/>
        </authorList>
    </citation>
    <scope>NUCLEOTIDE SEQUENCE</scope>
    <source>
        <strain evidence="3">JCM 4386</strain>
    </source>
</reference>
<dbReference type="Proteomes" id="UP000606194">
    <property type="component" value="Unassembled WGS sequence"/>
</dbReference>
<name>A0A918FUA1_9ACTN</name>
<feature type="signal peptide" evidence="1">
    <location>
        <begin position="1"/>
        <end position="31"/>
    </location>
</feature>
<comment type="caution">
    <text evidence="3">The sequence shown here is derived from an EMBL/GenBank/DDBJ whole genome shotgun (WGS) entry which is preliminary data.</text>
</comment>
<keyword evidence="1" id="KW-0732">Signal</keyword>
<dbReference type="AlphaFoldDB" id="A0A918FUA1"/>
<protein>
    <recommendedName>
        <fullName evidence="2">SH3b domain-containing protein</fullName>
    </recommendedName>
</protein>
<evidence type="ECO:0000313" key="3">
    <source>
        <dbReference type="EMBL" id="GGR81455.1"/>
    </source>
</evidence>
<organism evidence="3 4">
    <name type="scientific">Streptomyces humidus</name>
    <dbReference type="NCBI Taxonomy" id="52259"/>
    <lineage>
        <taxon>Bacteria</taxon>
        <taxon>Bacillati</taxon>
        <taxon>Actinomycetota</taxon>
        <taxon>Actinomycetes</taxon>
        <taxon>Kitasatosporales</taxon>
        <taxon>Streptomycetaceae</taxon>
        <taxon>Streptomyces</taxon>
    </lineage>
</organism>
<reference evidence="3" key="1">
    <citation type="journal article" date="2014" name="Int. J. Syst. Evol. Microbiol.">
        <title>Complete genome sequence of Corynebacterium casei LMG S-19264T (=DSM 44701T), isolated from a smear-ripened cheese.</title>
        <authorList>
            <consortium name="US DOE Joint Genome Institute (JGI-PGF)"/>
            <person name="Walter F."/>
            <person name="Albersmeier A."/>
            <person name="Kalinowski J."/>
            <person name="Ruckert C."/>
        </authorList>
    </citation>
    <scope>NUCLEOTIDE SEQUENCE</scope>
    <source>
        <strain evidence="3">JCM 4386</strain>
    </source>
</reference>
<keyword evidence="4" id="KW-1185">Reference proteome</keyword>